<dbReference type="PANTHER" id="PTHR15929:SF0">
    <property type="entry name" value="STORE-OPERATED CALCIUM ENTRY-ASSOCIATED REGULATORY FACTOR"/>
    <property type="match status" value="1"/>
</dbReference>
<comment type="similarity">
    <text evidence="2">Belongs to the SARAF family.</text>
</comment>
<dbReference type="PANTHER" id="PTHR15929">
    <property type="entry name" value="STORE-OPERATED CALCIUM ENTRY-ASSOCIATED REGULATORY FACTOR"/>
    <property type="match status" value="1"/>
</dbReference>
<evidence type="ECO:0000256" key="15">
    <source>
        <dbReference type="SAM" id="Phobius"/>
    </source>
</evidence>
<evidence type="ECO:0000313" key="17">
    <source>
        <dbReference type="Proteomes" id="UP001283361"/>
    </source>
</evidence>
<dbReference type="GO" id="GO:0006816">
    <property type="term" value="P:calcium ion transport"/>
    <property type="evidence" value="ECO:0007669"/>
    <property type="project" value="UniProtKB-KW"/>
</dbReference>
<keyword evidence="7" id="KW-0732">Signal</keyword>
<keyword evidence="4" id="KW-0813">Transport</keyword>
<sequence>MRREHSSRLDLFITVLSDWRLFDVRNKDLHFLTQNNISEEFKLLQQVMKIMHTMDSRGGLQSTLLSLIFTAAITFTTAALNDYHHSEKMLLSDVKALTLRQGQMTNARRSPPVPQLKCVGGAAQYKFTPKVVQCINMGSDGYDIQWECKTDMDNAYRFGNVEVTCEGYDYPNDPYVLKGSCGLEYTLEFTEEGHQRERQKGDSNYHYSYNYKHSSEGGLSGLVVFAGVLLAMYVIYKTCIAPSAPAAYSANAGAGQQPPPYGFRPEFTQPQGPPPPYDGWGMPDSSCGSGGHYGSGHYRHHSAGAGTGGGFWSGAATGGLLGYMFGSRNNAYNNYTNPGYRSRSWQTSPPSGGFFSSDSGNSSSSGSSSGTRTASGFGGTSRR</sequence>
<evidence type="ECO:0000256" key="10">
    <source>
        <dbReference type="ARBA" id="ARBA00022989"/>
    </source>
</evidence>
<keyword evidence="11" id="KW-0406">Ion transport</keyword>
<keyword evidence="17" id="KW-1185">Reference proteome</keyword>
<comment type="caution">
    <text evidence="16">The sequence shown here is derived from an EMBL/GenBank/DDBJ whole genome shotgun (WGS) entry which is preliminary data.</text>
</comment>
<evidence type="ECO:0000313" key="16">
    <source>
        <dbReference type="EMBL" id="KAK3787123.1"/>
    </source>
</evidence>
<comment type="subcellular location">
    <subcellularLocation>
        <location evidence="1">Endoplasmic reticulum membrane</location>
        <topology evidence="1">Single-pass type I membrane protein</topology>
    </subcellularLocation>
</comment>
<organism evidence="16 17">
    <name type="scientific">Elysia crispata</name>
    <name type="common">lettuce slug</name>
    <dbReference type="NCBI Taxonomy" id="231223"/>
    <lineage>
        <taxon>Eukaryota</taxon>
        <taxon>Metazoa</taxon>
        <taxon>Spiralia</taxon>
        <taxon>Lophotrochozoa</taxon>
        <taxon>Mollusca</taxon>
        <taxon>Gastropoda</taxon>
        <taxon>Heterobranchia</taxon>
        <taxon>Euthyneura</taxon>
        <taxon>Panpulmonata</taxon>
        <taxon>Sacoglossa</taxon>
        <taxon>Placobranchoidea</taxon>
        <taxon>Plakobranchidae</taxon>
        <taxon>Elysia</taxon>
    </lineage>
</organism>
<evidence type="ECO:0000256" key="2">
    <source>
        <dbReference type="ARBA" id="ARBA00006833"/>
    </source>
</evidence>
<evidence type="ECO:0000256" key="8">
    <source>
        <dbReference type="ARBA" id="ARBA00022824"/>
    </source>
</evidence>
<keyword evidence="10 15" id="KW-1133">Transmembrane helix</keyword>
<dbReference type="GO" id="GO:2001256">
    <property type="term" value="P:regulation of store-operated calcium entry"/>
    <property type="evidence" value="ECO:0007669"/>
    <property type="project" value="InterPro"/>
</dbReference>
<dbReference type="Pfam" id="PF06682">
    <property type="entry name" value="SARAF"/>
    <property type="match status" value="1"/>
</dbReference>
<keyword evidence="8" id="KW-0256">Endoplasmic reticulum</keyword>
<feature type="transmembrane region" description="Helical" evidence="15">
    <location>
        <begin position="58"/>
        <end position="80"/>
    </location>
</feature>
<evidence type="ECO:0000256" key="4">
    <source>
        <dbReference type="ARBA" id="ARBA00022448"/>
    </source>
</evidence>
<dbReference type="EMBL" id="JAWDGP010001898">
    <property type="protein sequence ID" value="KAK3787123.1"/>
    <property type="molecule type" value="Genomic_DNA"/>
</dbReference>
<name>A0AAE1DZC0_9GAST</name>
<dbReference type="GO" id="GO:0005789">
    <property type="term" value="C:endoplasmic reticulum membrane"/>
    <property type="evidence" value="ECO:0007669"/>
    <property type="project" value="UniProtKB-SubCell"/>
</dbReference>
<gene>
    <name evidence="16" type="ORF">RRG08_059616</name>
</gene>
<protein>
    <recommendedName>
        <fullName evidence="3">Store-operated calcium entry-associated regulatory factor</fullName>
    </recommendedName>
    <alternativeName>
        <fullName evidence="13">Transmembrane protein 66</fullName>
    </alternativeName>
</protein>
<keyword evidence="12 15" id="KW-0472">Membrane</keyword>
<keyword evidence="5" id="KW-0109">Calcium transport</keyword>
<evidence type="ECO:0000256" key="6">
    <source>
        <dbReference type="ARBA" id="ARBA00022692"/>
    </source>
</evidence>
<feature type="region of interest" description="Disordered" evidence="14">
    <location>
        <begin position="251"/>
        <end position="283"/>
    </location>
</feature>
<evidence type="ECO:0000256" key="14">
    <source>
        <dbReference type="SAM" id="MobiDB-lite"/>
    </source>
</evidence>
<evidence type="ECO:0000256" key="1">
    <source>
        <dbReference type="ARBA" id="ARBA00004115"/>
    </source>
</evidence>
<evidence type="ECO:0000256" key="13">
    <source>
        <dbReference type="ARBA" id="ARBA00031116"/>
    </source>
</evidence>
<feature type="transmembrane region" description="Helical" evidence="15">
    <location>
        <begin position="217"/>
        <end position="236"/>
    </location>
</feature>
<feature type="compositionally biased region" description="Polar residues" evidence="14">
    <location>
        <begin position="340"/>
        <end position="350"/>
    </location>
</feature>
<proteinExistence type="inferred from homology"/>
<feature type="region of interest" description="Disordered" evidence="14">
    <location>
        <begin position="340"/>
        <end position="383"/>
    </location>
</feature>
<evidence type="ECO:0000256" key="11">
    <source>
        <dbReference type="ARBA" id="ARBA00023065"/>
    </source>
</evidence>
<evidence type="ECO:0000256" key="3">
    <source>
        <dbReference type="ARBA" id="ARBA00016584"/>
    </source>
</evidence>
<evidence type="ECO:0000256" key="12">
    <source>
        <dbReference type="ARBA" id="ARBA00023136"/>
    </source>
</evidence>
<feature type="compositionally biased region" description="Low complexity" evidence="14">
    <location>
        <begin position="351"/>
        <end position="375"/>
    </location>
</feature>
<evidence type="ECO:0000256" key="5">
    <source>
        <dbReference type="ARBA" id="ARBA00022568"/>
    </source>
</evidence>
<dbReference type="Proteomes" id="UP001283361">
    <property type="component" value="Unassembled WGS sequence"/>
</dbReference>
<accession>A0AAE1DZC0</accession>
<keyword evidence="6 15" id="KW-0812">Transmembrane</keyword>
<keyword evidence="9" id="KW-0106">Calcium</keyword>
<evidence type="ECO:0000256" key="9">
    <source>
        <dbReference type="ARBA" id="ARBA00022837"/>
    </source>
</evidence>
<reference evidence="16" key="1">
    <citation type="journal article" date="2023" name="G3 (Bethesda)">
        <title>A reference genome for the long-term kleptoplast-retaining sea slug Elysia crispata morphotype clarki.</title>
        <authorList>
            <person name="Eastman K.E."/>
            <person name="Pendleton A.L."/>
            <person name="Shaikh M.A."/>
            <person name="Suttiyut T."/>
            <person name="Ogas R."/>
            <person name="Tomko P."/>
            <person name="Gavelis G."/>
            <person name="Widhalm J.R."/>
            <person name="Wisecaver J.H."/>
        </authorList>
    </citation>
    <scope>NUCLEOTIDE SEQUENCE</scope>
    <source>
        <strain evidence="16">ECLA1</strain>
    </source>
</reference>
<dbReference type="InterPro" id="IPR009567">
    <property type="entry name" value="SARAF"/>
</dbReference>
<dbReference type="AlphaFoldDB" id="A0AAE1DZC0"/>
<evidence type="ECO:0000256" key="7">
    <source>
        <dbReference type="ARBA" id="ARBA00022729"/>
    </source>
</evidence>